<name>A0A6B2GY37_9BACT</name>
<feature type="chain" id="PRO_5025538914" evidence="1">
    <location>
        <begin position="24"/>
        <end position="110"/>
    </location>
</feature>
<keyword evidence="3" id="KW-1185">Reference proteome</keyword>
<proteinExistence type="predicted"/>
<evidence type="ECO:0000313" key="2">
    <source>
        <dbReference type="EMBL" id="NDK55765.1"/>
    </source>
</evidence>
<keyword evidence="1" id="KW-0732">Signal</keyword>
<evidence type="ECO:0000256" key="1">
    <source>
        <dbReference type="SAM" id="SignalP"/>
    </source>
</evidence>
<accession>A0A6B2GY37</accession>
<protein>
    <submittedName>
        <fullName evidence="2">Uncharacterized protein</fullName>
    </submittedName>
</protein>
<gene>
    <name evidence="2" type="ORF">GWO68_07550</name>
</gene>
<dbReference type="AlphaFoldDB" id="A0A6B2GY37"/>
<dbReference type="Proteomes" id="UP000478546">
    <property type="component" value="Unassembled WGS sequence"/>
</dbReference>
<reference evidence="2 3" key="1">
    <citation type="submission" date="2020-01" db="EMBL/GenBank/DDBJ databases">
        <authorList>
            <person name="Kim M.K."/>
        </authorList>
    </citation>
    <scope>NUCLEOTIDE SEQUENCE [LARGE SCALE GENOMIC DNA]</scope>
    <source>
        <strain evidence="2 3">BT213</strain>
    </source>
</reference>
<sequence>MMKMLRVWLIVLLCSVLALPLQANTALNTTQDILQQAVSANQALPAPLFIPAETVTNPETIAELENKTAVACYELLLQLYFEGANVKPLFSGTVPAHNSNGLHTILTAGP</sequence>
<organism evidence="2 3">
    <name type="scientific">Pontibacter fetidus</name>
    <dbReference type="NCBI Taxonomy" id="2700082"/>
    <lineage>
        <taxon>Bacteria</taxon>
        <taxon>Pseudomonadati</taxon>
        <taxon>Bacteroidota</taxon>
        <taxon>Cytophagia</taxon>
        <taxon>Cytophagales</taxon>
        <taxon>Hymenobacteraceae</taxon>
        <taxon>Pontibacter</taxon>
    </lineage>
</organism>
<feature type="signal peptide" evidence="1">
    <location>
        <begin position="1"/>
        <end position="23"/>
    </location>
</feature>
<evidence type="ECO:0000313" key="3">
    <source>
        <dbReference type="Proteomes" id="UP000478546"/>
    </source>
</evidence>
<comment type="caution">
    <text evidence="2">The sequence shown here is derived from an EMBL/GenBank/DDBJ whole genome shotgun (WGS) entry which is preliminary data.</text>
</comment>
<dbReference type="EMBL" id="JAAEAA010000008">
    <property type="protein sequence ID" value="NDK55765.1"/>
    <property type="molecule type" value="Genomic_DNA"/>
</dbReference>